<evidence type="ECO:0000313" key="2">
    <source>
        <dbReference type="Proteomes" id="UP000187203"/>
    </source>
</evidence>
<organism evidence="1 2">
    <name type="scientific">Corchorus olitorius</name>
    <dbReference type="NCBI Taxonomy" id="93759"/>
    <lineage>
        <taxon>Eukaryota</taxon>
        <taxon>Viridiplantae</taxon>
        <taxon>Streptophyta</taxon>
        <taxon>Embryophyta</taxon>
        <taxon>Tracheophyta</taxon>
        <taxon>Spermatophyta</taxon>
        <taxon>Magnoliopsida</taxon>
        <taxon>eudicotyledons</taxon>
        <taxon>Gunneridae</taxon>
        <taxon>Pentapetalae</taxon>
        <taxon>rosids</taxon>
        <taxon>malvids</taxon>
        <taxon>Malvales</taxon>
        <taxon>Malvaceae</taxon>
        <taxon>Grewioideae</taxon>
        <taxon>Apeibeae</taxon>
        <taxon>Corchorus</taxon>
    </lineage>
</organism>
<name>A0A1R3IKD5_9ROSI</name>
<evidence type="ECO:0000313" key="1">
    <source>
        <dbReference type="EMBL" id="OMO83044.1"/>
    </source>
</evidence>
<reference evidence="2" key="1">
    <citation type="submission" date="2013-09" db="EMBL/GenBank/DDBJ databases">
        <title>Corchorus olitorius genome sequencing.</title>
        <authorList>
            <person name="Alam M."/>
            <person name="Haque M.S."/>
            <person name="Islam M.S."/>
            <person name="Emdad E.M."/>
            <person name="Islam M.M."/>
            <person name="Ahmed B."/>
            <person name="Halim A."/>
            <person name="Hossen Q.M.M."/>
            <person name="Hossain M.Z."/>
            <person name="Ahmed R."/>
            <person name="Khan M.M."/>
            <person name="Islam R."/>
            <person name="Rashid M.M."/>
            <person name="Khan S.A."/>
            <person name="Rahman M.S."/>
            <person name="Alam M."/>
            <person name="Yahiya A.S."/>
            <person name="Khan M.S."/>
            <person name="Azam M.S."/>
            <person name="Haque T."/>
            <person name="Lashkar M.Z.H."/>
            <person name="Akhand A.I."/>
            <person name="Morshed G."/>
            <person name="Roy S."/>
            <person name="Uddin K.S."/>
            <person name="Rabeya T."/>
            <person name="Hossain A.S."/>
            <person name="Chowdhury A."/>
            <person name="Snigdha A.R."/>
            <person name="Mortoza M.S."/>
            <person name="Matin S.A."/>
            <person name="Hoque S.M.E."/>
            <person name="Islam M.K."/>
            <person name="Roy D.K."/>
            <person name="Haider R."/>
            <person name="Moosa M.M."/>
            <person name="Elias S.M."/>
            <person name="Hasan A.M."/>
            <person name="Jahan S."/>
            <person name="Shafiuddin M."/>
            <person name="Mahmood N."/>
            <person name="Shommy N.S."/>
        </authorList>
    </citation>
    <scope>NUCLEOTIDE SEQUENCE [LARGE SCALE GENOMIC DNA]</scope>
    <source>
        <strain evidence="2">cv. O-4</strain>
    </source>
</reference>
<sequence>MSLFSLFLEYYHRMMVHLLHDLPSCCCQAQGRVQLATAKLKDVFNFASCCCQAQGVKSREENVKHK</sequence>
<comment type="caution">
    <text evidence="1">The sequence shown here is derived from an EMBL/GenBank/DDBJ whole genome shotgun (WGS) entry which is preliminary data.</text>
</comment>
<accession>A0A1R3IKD5</accession>
<protein>
    <submittedName>
        <fullName evidence="1">Uncharacterized protein</fullName>
    </submittedName>
</protein>
<dbReference type="AlphaFoldDB" id="A0A1R3IKD5"/>
<gene>
    <name evidence="1" type="ORF">COLO4_22728</name>
</gene>
<dbReference type="Proteomes" id="UP000187203">
    <property type="component" value="Unassembled WGS sequence"/>
</dbReference>
<dbReference type="EMBL" id="AWUE01018040">
    <property type="protein sequence ID" value="OMO83044.1"/>
    <property type="molecule type" value="Genomic_DNA"/>
</dbReference>
<proteinExistence type="predicted"/>
<keyword evidence="2" id="KW-1185">Reference proteome</keyword>